<dbReference type="Pfam" id="PF07690">
    <property type="entry name" value="MFS_1"/>
    <property type="match status" value="1"/>
</dbReference>
<reference evidence="9 10" key="1">
    <citation type="journal article" date="2024" name="Int. J. Syst. Evol. Microbiol.">
        <title>Clostridium omnivorum sp. nov., isolated from anoxic soil under the treatment of reductive soil disinfestation.</title>
        <authorList>
            <person name="Ueki A."/>
            <person name="Tonouchi A."/>
            <person name="Kaku N."/>
            <person name="Honma S."/>
            <person name="Ueki K."/>
        </authorList>
    </citation>
    <scope>NUCLEOTIDE SEQUENCE [LARGE SCALE GENOMIC DNA]</scope>
    <source>
        <strain evidence="9 10">E14</strain>
    </source>
</reference>
<feature type="domain" description="Major facilitator superfamily (MFS) profile" evidence="8">
    <location>
        <begin position="1"/>
        <end position="193"/>
    </location>
</feature>
<dbReference type="Gene3D" id="1.20.1250.20">
    <property type="entry name" value="MFS general substrate transporter like domains"/>
    <property type="match status" value="1"/>
</dbReference>
<feature type="transmembrane region" description="Helical" evidence="7">
    <location>
        <begin position="76"/>
        <end position="94"/>
    </location>
</feature>
<organism evidence="9 10">
    <name type="scientific">Clostridium omnivorum</name>
    <dbReference type="NCBI Taxonomy" id="1604902"/>
    <lineage>
        <taxon>Bacteria</taxon>
        <taxon>Bacillati</taxon>
        <taxon>Bacillota</taxon>
        <taxon>Clostridia</taxon>
        <taxon>Eubacteriales</taxon>
        <taxon>Clostridiaceae</taxon>
        <taxon>Clostridium</taxon>
    </lineage>
</organism>
<feature type="transmembrane region" description="Helical" evidence="7">
    <location>
        <begin position="106"/>
        <end position="131"/>
    </location>
</feature>
<feature type="transmembrane region" description="Helical" evidence="7">
    <location>
        <begin position="290"/>
        <end position="316"/>
    </location>
</feature>
<evidence type="ECO:0000256" key="2">
    <source>
        <dbReference type="ARBA" id="ARBA00022448"/>
    </source>
</evidence>
<evidence type="ECO:0000256" key="5">
    <source>
        <dbReference type="ARBA" id="ARBA00022989"/>
    </source>
</evidence>
<keyword evidence="3" id="KW-1003">Cell membrane</keyword>
<dbReference type="PANTHER" id="PTHR43266">
    <property type="entry name" value="MACROLIDE-EFFLUX PROTEIN"/>
    <property type="match status" value="1"/>
</dbReference>
<dbReference type="PROSITE" id="PS50850">
    <property type="entry name" value="MFS"/>
    <property type="match status" value="1"/>
</dbReference>
<proteinExistence type="predicted"/>
<feature type="transmembrane region" description="Helical" evidence="7">
    <location>
        <begin position="222"/>
        <end position="241"/>
    </location>
</feature>
<dbReference type="SUPFAM" id="SSF103473">
    <property type="entry name" value="MFS general substrate transporter"/>
    <property type="match status" value="1"/>
</dbReference>
<evidence type="ECO:0000256" key="6">
    <source>
        <dbReference type="ARBA" id="ARBA00023136"/>
    </source>
</evidence>
<evidence type="ECO:0000256" key="1">
    <source>
        <dbReference type="ARBA" id="ARBA00004651"/>
    </source>
</evidence>
<evidence type="ECO:0000256" key="4">
    <source>
        <dbReference type="ARBA" id="ARBA00022692"/>
    </source>
</evidence>
<evidence type="ECO:0000256" key="3">
    <source>
        <dbReference type="ARBA" id="ARBA00022475"/>
    </source>
</evidence>
<dbReference type="Proteomes" id="UP001208567">
    <property type="component" value="Unassembled WGS sequence"/>
</dbReference>
<keyword evidence="6 7" id="KW-0472">Membrane</keyword>
<name>A0ABQ5N8W4_9CLOT</name>
<dbReference type="CDD" id="cd06173">
    <property type="entry name" value="MFS_MefA_like"/>
    <property type="match status" value="1"/>
</dbReference>
<feature type="transmembrane region" description="Helical" evidence="7">
    <location>
        <begin position="43"/>
        <end position="64"/>
    </location>
</feature>
<dbReference type="PANTHER" id="PTHR43266:SF9">
    <property type="entry name" value="PERMEASE, MAJOR FACILITATOR SUPERFAMILY-RELATED"/>
    <property type="match status" value="1"/>
</dbReference>
<dbReference type="RefSeq" id="WP_264851039.1">
    <property type="nucleotide sequence ID" value="NZ_BRXR01000001.1"/>
</dbReference>
<feature type="transmembrane region" description="Helical" evidence="7">
    <location>
        <begin position="261"/>
        <end position="278"/>
    </location>
</feature>
<accession>A0ABQ5N8W4</accession>
<evidence type="ECO:0000256" key="7">
    <source>
        <dbReference type="SAM" id="Phobius"/>
    </source>
</evidence>
<dbReference type="InterPro" id="IPR020846">
    <property type="entry name" value="MFS_dom"/>
</dbReference>
<comment type="subcellular location">
    <subcellularLocation>
        <location evidence="1">Cell membrane</location>
        <topology evidence="1">Multi-pass membrane protein</topology>
    </subcellularLocation>
</comment>
<feature type="transmembrane region" description="Helical" evidence="7">
    <location>
        <begin position="143"/>
        <end position="166"/>
    </location>
</feature>
<feature type="transmembrane region" description="Helical" evidence="7">
    <location>
        <begin position="322"/>
        <end position="349"/>
    </location>
</feature>
<dbReference type="InterPro" id="IPR011701">
    <property type="entry name" value="MFS"/>
</dbReference>
<sequence length="432" mass="47456">MNIKLLRHKNFSLLIAGKFISLLGTQMQDFVLSLYVLKQTGSATLFGSVLIAALIPQLLFSPFAGVIVDWMDRKKIIVYLDLLSGTVVGLFAFIYLTKGTLSLTNIYVLVIALTLISAFYQPAAGTIIPSVIEKDDLVDANGINSLITNMGNLIAPLVAGALFGFYGMIPILVLNSFSFIAAAFGEIFINIDKVNKMPEKISFQTFKSDFDEGIKFIKDRNILLQIIILAPIINFVFDPLFSTGLTYITKKLLQVSDFEYGLMQMIIVASMLLSPFIASKYAKKYTLGKILFIDVLISSLLIGIMAVVSSPIFIGLFSNNLIPFICIISVCFIIGMVISTANIALSSLFQKIVPISMMGRVGTVMNTFCMAIVPLGLLIFGFLFDIISAWVSVSIASFILLTAILCFRKTLFNTNDDIEISIVTKSEFDAIK</sequence>
<keyword evidence="4 7" id="KW-0812">Transmembrane</keyword>
<evidence type="ECO:0000259" key="8">
    <source>
        <dbReference type="PROSITE" id="PS50850"/>
    </source>
</evidence>
<feature type="transmembrane region" description="Helical" evidence="7">
    <location>
        <begin position="389"/>
        <end position="407"/>
    </location>
</feature>
<comment type="caution">
    <text evidence="9">The sequence shown here is derived from an EMBL/GenBank/DDBJ whole genome shotgun (WGS) entry which is preliminary data.</text>
</comment>
<evidence type="ECO:0000313" key="10">
    <source>
        <dbReference type="Proteomes" id="UP001208567"/>
    </source>
</evidence>
<feature type="transmembrane region" description="Helical" evidence="7">
    <location>
        <begin position="361"/>
        <end position="383"/>
    </location>
</feature>
<gene>
    <name evidence="9" type="ORF">bsdE14_31200</name>
</gene>
<keyword evidence="10" id="KW-1185">Reference proteome</keyword>
<dbReference type="InterPro" id="IPR036259">
    <property type="entry name" value="MFS_trans_sf"/>
</dbReference>
<dbReference type="EMBL" id="BRXR01000001">
    <property type="protein sequence ID" value="GLC31710.1"/>
    <property type="molecule type" value="Genomic_DNA"/>
</dbReference>
<keyword evidence="5 7" id="KW-1133">Transmembrane helix</keyword>
<keyword evidence="2" id="KW-0813">Transport</keyword>
<protein>
    <submittedName>
        <fullName evidence="9">MFS transporter</fullName>
    </submittedName>
</protein>
<evidence type="ECO:0000313" key="9">
    <source>
        <dbReference type="EMBL" id="GLC31710.1"/>
    </source>
</evidence>